<keyword evidence="3" id="KW-0378">Hydrolase</keyword>
<dbReference type="Pfam" id="PF02517">
    <property type="entry name" value="Rce1-like"/>
    <property type="match status" value="1"/>
</dbReference>
<organism evidence="3 4">
    <name type="scientific">Tahibacter amnicola</name>
    <dbReference type="NCBI Taxonomy" id="2976241"/>
    <lineage>
        <taxon>Bacteria</taxon>
        <taxon>Pseudomonadati</taxon>
        <taxon>Pseudomonadota</taxon>
        <taxon>Gammaproteobacteria</taxon>
        <taxon>Lysobacterales</taxon>
        <taxon>Rhodanobacteraceae</taxon>
        <taxon>Tahibacter</taxon>
    </lineage>
</organism>
<keyword evidence="3" id="KW-0645">Protease</keyword>
<feature type="transmembrane region" description="Helical" evidence="1">
    <location>
        <begin position="305"/>
        <end position="325"/>
    </location>
</feature>
<dbReference type="Proteomes" id="UP001064632">
    <property type="component" value="Chromosome"/>
</dbReference>
<evidence type="ECO:0000256" key="1">
    <source>
        <dbReference type="SAM" id="Phobius"/>
    </source>
</evidence>
<protein>
    <submittedName>
        <fullName evidence="3">CPBP family intramembrane metalloprotease</fullName>
    </submittedName>
</protein>
<dbReference type="EMBL" id="CP104694">
    <property type="protein sequence ID" value="UXI67132.1"/>
    <property type="molecule type" value="Genomic_DNA"/>
</dbReference>
<name>A0ABY6BC49_9GAMM</name>
<accession>A0ABY6BC49</accession>
<evidence type="ECO:0000259" key="2">
    <source>
        <dbReference type="Pfam" id="PF02517"/>
    </source>
</evidence>
<dbReference type="GO" id="GO:0008237">
    <property type="term" value="F:metallopeptidase activity"/>
    <property type="evidence" value="ECO:0007669"/>
    <property type="project" value="UniProtKB-KW"/>
</dbReference>
<keyword evidence="1" id="KW-1133">Transmembrane helix</keyword>
<evidence type="ECO:0000313" key="3">
    <source>
        <dbReference type="EMBL" id="UXI67132.1"/>
    </source>
</evidence>
<sequence>MSRLPLRTRFGSWLLYAFAVLAALLATQWVAHLQVRSYLRDEAARAWFLARSGSTPFQWQFRQRDDLIAGTVFGASRFHVDDSGIHVDGDHTPVEIGLRLSQPLDLRQFDQLTIRTTPDKAARQIIIRETLDAPQVSAMLDVPPTAVGPIDLSALAWRDEDGRPASVPRRADMVRLRLDRSATAMLDIHSVRFAPSAGATRLPAVTEVPHVTSVESALLLRDALRRREPSALVVYAGDIPTESTHAPSPAGAGWRWLLTGLAATGMVLLRLRPPHSPSWRAGLEATALLAGPLAVILGGHLGDNLGAWTTVAIALTVAFALTLRWPAWREWISPSMAAWRGPALAMLVALVVGAWFLAQAPDAHWPTPTQFARYTAWAFVQQFLLCGLVATRLEQAGLSSRATALAVATLFALMHTPNAALMLATFVGGLIWSTAWLRDRNLAGIGLSHAVAATILFATAPTALLRSAEVSARFLL</sequence>
<feature type="domain" description="CAAX prenyl protease 2/Lysostaphin resistance protein A-like" evidence="2">
    <location>
        <begin position="378"/>
        <end position="452"/>
    </location>
</feature>
<keyword evidence="1" id="KW-0472">Membrane</keyword>
<evidence type="ECO:0000313" key="4">
    <source>
        <dbReference type="Proteomes" id="UP001064632"/>
    </source>
</evidence>
<feature type="transmembrane region" description="Helical" evidence="1">
    <location>
        <begin position="374"/>
        <end position="393"/>
    </location>
</feature>
<feature type="transmembrane region" description="Helical" evidence="1">
    <location>
        <begin position="405"/>
        <end position="432"/>
    </location>
</feature>
<reference evidence="3" key="1">
    <citation type="submission" date="2022-09" db="EMBL/GenBank/DDBJ databases">
        <title>Tahibacter sp. nov., isolated from a fresh water.</title>
        <authorList>
            <person name="Baek J.H."/>
            <person name="Lee J.K."/>
            <person name="Kim J.M."/>
            <person name="Jeon C.O."/>
        </authorList>
    </citation>
    <scope>NUCLEOTIDE SEQUENCE</scope>
    <source>
        <strain evidence="3">W38</strain>
    </source>
</reference>
<keyword evidence="3" id="KW-0482">Metalloprotease</keyword>
<gene>
    <name evidence="3" type="ORF">N4264_20655</name>
</gene>
<feature type="transmembrane region" description="Helical" evidence="1">
    <location>
        <begin position="337"/>
        <end position="358"/>
    </location>
</feature>
<keyword evidence="4" id="KW-1185">Reference proteome</keyword>
<dbReference type="RefSeq" id="WP_261694108.1">
    <property type="nucleotide sequence ID" value="NZ_CP104694.1"/>
</dbReference>
<keyword evidence="1" id="KW-0812">Transmembrane</keyword>
<proteinExistence type="predicted"/>
<feature type="transmembrane region" description="Helical" evidence="1">
    <location>
        <begin position="444"/>
        <end position="465"/>
    </location>
</feature>
<dbReference type="InterPro" id="IPR003675">
    <property type="entry name" value="Rce1/LyrA-like_dom"/>
</dbReference>